<evidence type="ECO:0000313" key="9">
    <source>
        <dbReference type="Proteomes" id="UP000295087"/>
    </source>
</evidence>
<keyword evidence="4" id="KW-1015">Disulfide bond</keyword>
<organism evidence="8 9">
    <name type="scientific">Nocardia ignorata</name>
    <dbReference type="NCBI Taxonomy" id="145285"/>
    <lineage>
        <taxon>Bacteria</taxon>
        <taxon>Bacillati</taxon>
        <taxon>Actinomycetota</taxon>
        <taxon>Actinomycetes</taxon>
        <taxon>Mycobacteriales</taxon>
        <taxon>Nocardiaceae</taxon>
        <taxon>Nocardia</taxon>
    </lineage>
</organism>
<dbReference type="AlphaFoldDB" id="A0A4R6PID4"/>
<proteinExistence type="predicted"/>
<evidence type="ECO:0000256" key="4">
    <source>
        <dbReference type="ARBA" id="ARBA00023157"/>
    </source>
</evidence>
<keyword evidence="1" id="KW-0147">Chitin-binding</keyword>
<evidence type="ECO:0000259" key="7">
    <source>
        <dbReference type="PROSITE" id="PS50940"/>
    </source>
</evidence>
<dbReference type="Pfam" id="PF01607">
    <property type="entry name" value="CBM_14"/>
    <property type="match status" value="1"/>
</dbReference>
<dbReference type="Gene3D" id="2.170.140.10">
    <property type="entry name" value="Chitin binding domain"/>
    <property type="match status" value="1"/>
</dbReference>
<dbReference type="PANTHER" id="PTHR23301:SF0">
    <property type="entry name" value="CHITIN-BINDING TYPE-2 DOMAIN-CONTAINING PROTEIN-RELATED"/>
    <property type="match status" value="1"/>
</dbReference>
<dbReference type="PROSITE" id="PS50940">
    <property type="entry name" value="CHIT_BIND_II"/>
    <property type="match status" value="1"/>
</dbReference>
<evidence type="ECO:0000313" key="8">
    <source>
        <dbReference type="EMBL" id="TDP38114.1"/>
    </source>
</evidence>
<evidence type="ECO:0000256" key="2">
    <source>
        <dbReference type="ARBA" id="ARBA00022729"/>
    </source>
</evidence>
<accession>A0A4R6PID4</accession>
<feature type="chain" id="PRO_5020901525" evidence="6">
    <location>
        <begin position="31"/>
        <end position="113"/>
    </location>
</feature>
<protein>
    <submittedName>
        <fullName evidence="8">Chitin binding peritrophin-A-like protein</fullName>
    </submittedName>
</protein>
<dbReference type="PANTHER" id="PTHR23301">
    <property type="entry name" value="CHITIN BINDING PERITROPHIN-A"/>
    <property type="match status" value="1"/>
</dbReference>
<evidence type="ECO:0000256" key="6">
    <source>
        <dbReference type="SAM" id="SignalP"/>
    </source>
</evidence>
<evidence type="ECO:0000256" key="3">
    <source>
        <dbReference type="ARBA" id="ARBA00022737"/>
    </source>
</evidence>
<name>A0A4R6PID4_NOCIG</name>
<dbReference type="EMBL" id="SNXK01000004">
    <property type="protein sequence ID" value="TDP38114.1"/>
    <property type="molecule type" value="Genomic_DNA"/>
</dbReference>
<reference evidence="8 9" key="1">
    <citation type="submission" date="2019-03" db="EMBL/GenBank/DDBJ databases">
        <title>Genomic Encyclopedia of Type Strains, Phase IV (KMG-IV): sequencing the most valuable type-strain genomes for metagenomic binning, comparative biology and taxonomic classification.</title>
        <authorList>
            <person name="Goeker M."/>
        </authorList>
    </citation>
    <scope>NUCLEOTIDE SEQUENCE [LARGE SCALE GENOMIC DNA]</scope>
    <source>
        <strain evidence="8 9">DSM 44496</strain>
    </source>
</reference>
<dbReference type="InterPro" id="IPR036508">
    <property type="entry name" value="Chitin-bd_dom_sf"/>
</dbReference>
<dbReference type="SUPFAM" id="SSF57625">
    <property type="entry name" value="Invertebrate chitin-binding proteins"/>
    <property type="match status" value="1"/>
</dbReference>
<keyword evidence="3" id="KW-0677">Repeat</keyword>
<gene>
    <name evidence="8" type="ORF">DFR75_104467</name>
</gene>
<dbReference type="InterPro" id="IPR002557">
    <property type="entry name" value="Chitin-bd_dom"/>
</dbReference>
<keyword evidence="2 6" id="KW-0732">Signal</keyword>
<dbReference type="GO" id="GO:0005576">
    <property type="term" value="C:extracellular region"/>
    <property type="evidence" value="ECO:0007669"/>
    <property type="project" value="InterPro"/>
</dbReference>
<dbReference type="SMART" id="SM00494">
    <property type="entry name" value="ChtBD2"/>
    <property type="match status" value="1"/>
</dbReference>
<keyword evidence="9" id="KW-1185">Reference proteome</keyword>
<sequence length="113" mass="11840">MRFAHALALSTAGLLLGPVLTLVAASPALAQDTGFEIAAFNCPEPDGLFAYPGDVTKYVECSNNVPTVHSCPSGLNWNQKGQYCDWPADAGAVADHGETVIGAQRARALQRPS</sequence>
<dbReference type="InterPro" id="IPR051940">
    <property type="entry name" value="Chitin_bind-dev_reg"/>
</dbReference>
<keyword evidence="5" id="KW-0325">Glycoprotein</keyword>
<evidence type="ECO:0000256" key="1">
    <source>
        <dbReference type="ARBA" id="ARBA00022669"/>
    </source>
</evidence>
<feature type="signal peptide" evidence="6">
    <location>
        <begin position="1"/>
        <end position="30"/>
    </location>
</feature>
<evidence type="ECO:0000256" key="5">
    <source>
        <dbReference type="ARBA" id="ARBA00023180"/>
    </source>
</evidence>
<comment type="caution">
    <text evidence="8">The sequence shown here is derived from an EMBL/GenBank/DDBJ whole genome shotgun (WGS) entry which is preliminary data.</text>
</comment>
<dbReference type="Proteomes" id="UP000295087">
    <property type="component" value="Unassembled WGS sequence"/>
</dbReference>
<feature type="domain" description="Chitin-binding type-2" evidence="7">
    <location>
        <begin position="39"/>
        <end position="95"/>
    </location>
</feature>
<dbReference type="GO" id="GO:0008061">
    <property type="term" value="F:chitin binding"/>
    <property type="evidence" value="ECO:0007669"/>
    <property type="project" value="UniProtKB-KW"/>
</dbReference>
<dbReference type="RefSeq" id="WP_067498621.1">
    <property type="nucleotide sequence ID" value="NZ_JBHXPO010000010.1"/>
</dbReference>